<feature type="domain" description="Cupin type-2" evidence="2">
    <location>
        <begin position="73"/>
        <end position="140"/>
    </location>
</feature>
<accession>I0K6F6</accession>
<dbReference type="SUPFAM" id="SSF51182">
    <property type="entry name" value="RmlC-like cupins"/>
    <property type="match status" value="1"/>
</dbReference>
<dbReference type="AlphaFoldDB" id="I0K6F6"/>
<sequence length="204" mass="22664">MERRDFLASTALASLFMGGPLLASAAQPLPGADPLQPFYVPPAEPLTPGPTGLNIRTRVRHGQTNGQFSCVEFAVAPKKMGPAPHLHKDLDELMFVLEGTAMVLVGDTEYQVQAGGWHLRPRGIVHTFWNATDKPVVAIDCYFQQPFEEYLEASTKTIPELAKSRGLAMNAPEIQAMYRDLHQKFGMVSFPEKRQAIVDKYQLR</sequence>
<proteinExistence type="predicted"/>
<dbReference type="HOGENOM" id="CLU_1387745_0_0_10"/>
<dbReference type="InterPro" id="IPR011051">
    <property type="entry name" value="RmlC_Cupin_sf"/>
</dbReference>
<dbReference type="InterPro" id="IPR014710">
    <property type="entry name" value="RmlC-like_jellyroll"/>
</dbReference>
<reference evidence="3 4" key="1">
    <citation type="journal article" date="2012" name="J. Bacteriol.">
        <title>Genome Sequence of Fibrella aestuarina BUZ 2T, a Filamentous Marine Bacterium.</title>
        <authorList>
            <person name="Filippini M."/>
            <person name="Qi W."/>
            <person name="Blom J."/>
            <person name="Goesmann A."/>
            <person name="Smits T.H."/>
            <person name="Bagheri H.C."/>
        </authorList>
    </citation>
    <scope>NUCLEOTIDE SEQUENCE [LARGE SCALE GENOMIC DNA]</scope>
    <source>
        <strain evidence="4">BUZ 2T</strain>
    </source>
</reference>
<dbReference type="PANTHER" id="PTHR36440">
    <property type="entry name" value="PUTATIVE (AFU_ORTHOLOGUE AFUA_8G07350)-RELATED"/>
    <property type="match status" value="1"/>
</dbReference>
<dbReference type="InterPro" id="IPR053146">
    <property type="entry name" value="QDO-like"/>
</dbReference>
<keyword evidence="1" id="KW-0732">Signal</keyword>
<feature type="signal peptide" evidence="1">
    <location>
        <begin position="1"/>
        <end position="25"/>
    </location>
</feature>
<protein>
    <submittedName>
        <fullName evidence="3">Cupin 2, barrel</fullName>
    </submittedName>
</protein>
<evidence type="ECO:0000256" key="1">
    <source>
        <dbReference type="SAM" id="SignalP"/>
    </source>
</evidence>
<feature type="chain" id="PRO_5003630323" evidence="1">
    <location>
        <begin position="26"/>
        <end position="204"/>
    </location>
</feature>
<keyword evidence="4" id="KW-1185">Reference proteome</keyword>
<evidence type="ECO:0000313" key="3">
    <source>
        <dbReference type="EMBL" id="CCG99709.1"/>
    </source>
</evidence>
<evidence type="ECO:0000259" key="2">
    <source>
        <dbReference type="Pfam" id="PF07883"/>
    </source>
</evidence>
<dbReference type="PANTHER" id="PTHR36440:SF1">
    <property type="entry name" value="PUTATIVE (AFU_ORTHOLOGUE AFUA_8G07350)-RELATED"/>
    <property type="match status" value="1"/>
</dbReference>
<dbReference type="Proteomes" id="UP000011058">
    <property type="component" value="Chromosome"/>
</dbReference>
<dbReference type="KEGG" id="fae:FAES_1699"/>
<dbReference type="Pfam" id="PF07883">
    <property type="entry name" value="Cupin_2"/>
    <property type="match status" value="1"/>
</dbReference>
<dbReference type="EMBL" id="HE796683">
    <property type="protein sequence ID" value="CCG99709.1"/>
    <property type="molecule type" value="Genomic_DNA"/>
</dbReference>
<dbReference type="Gene3D" id="2.60.120.10">
    <property type="entry name" value="Jelly Rolls"/>
    <property type="match status" value="1"/>
</dbReference>
<dbReference type="eggNOG" id="COG0662">
    <property type="taxonomic scope" value="Bacteria"/>
</dbReference>
<dbReference type="STRING" id="1166018.FAES_1699"/>
<dbReference type="OrthoDB" id="1423961at2"/>
<evidence type="ECO:0000313" key="4">
    <source>
        <dbReference type="Proteomes" id="UP000011058"/>
    </source>
</evidence>
<dbReference type="RefSeq" id="WP_015330808.1">
    <property type="nucleotide sequence ID" value="NC_020054.1"/>
</dbReference>
<gene>
    <name evidence="3" type="ORF">FAES_1699</name>
</gene>
<organism evidence="3 4">
    <name type="scientific">Fibrella aestuarina BUZ 2</name>
    <dbReference type="NCBI Taxonomy" id="1166018"/>
    <lineage>
        <taxon>Bacteria</taxon>
        <taxon>Pseudomonadati</taxon>
        <taxon>Bacteroidota</taxon>
        <taxon>Cytophagia</taxon>
        <taxon>Cytophagales</taxon>
        <taxon>Spirosomataceae</taxon>
        <taxon>Fibrella</taxon>
    </lineage>
</organism>
<dbReference type="InterPro" id="IPR013096">
    <property type="entry name" value="Cupin_2"/>
</dbReference>
<name>I0K6F6_9BACT</name>